<dbReference type="FunCoup" id="A0A067QWS0">
    <property type="interactions" value="2017"/>
</dbReference>
<evidence type="ECO:0000313" key="3">
    <source>
        <dbReference type="EMBL" id="KDR09104.1"/>
    </source>
</evidence>
<dbReference type="STRING" id="136037.A0A067QWS0"/>
<dbReference type="PANTHER" id="PTHR13554">
    <property type="entry name" value="26S PROTEASOME NON-ATPASE REGULATORY SUBUNIT 5-RELATED"/>
    <property type="match status" value="1"/>
</dbReference>
<evidence type="ECO:0000313" key="4">
    <source>
        <dbReference type="Proteomes" id="UP000027135"/>
    </source>
</evidence>
<dbReference type="GO" id="GO:0000502">
    <property type="term" value="C:proteasome complex"/>
    <property type="evidence" value="ECO:0007669"/>
    <property type="project" value="UniProtKB-KW"/>
</dbReference>
<dbReference type="GO" id="GO:0005829">
    <property type="term" value="C:cytosol"/>
    <property type="evidence" value="ECO:0007669"/>
    <property type="project" value="TreeGrafter"/>
</dbReference>
<sequence>MTGDNFEWFRTTVINISSDDLNRIRLLSELKLAFGALNNVQRNSVVHILQLDHIFDCLNSSETEQVELTCEVLSLLLSALEPSLIFGQYEEAMCRALGHPAPCVKQFVINEIQRAVSHGDLMQLLSQQEEAILLSVVACIYHDDMSVATSAVSLLVRLGSSSVGLGMLYTTPMVQALKEAMMQQDIIRFRVYEVVTDVAVHSDAGLQAGHVSGLLPALIAELHSSDILLQMNVLSLLTKLALCEHGFQYLQQHGILNALANKVTAVSEDPLASLMLPGLIKFFGNMAQSWPKEVFAEYPRVVMALFETFDNPDLVLLGVAMETVGYIGTTVEGKYMLESLGDTMSHTMKKLAHKITNLPTVLRVRALNTVANLLELKVSDQDTQSLTLTRSWFEQLAPNPMELVMSVCRQPFTELRLAGLQVLQVLAEQPWGQESINDTPGLIEFLLDRAIETNKLCKDAKFEVVKIIAESPTAATSFGNVTLLRFREFMHEGPFYVQAQTEVAIEGAS</sequence>
<dbReference type="Proteomes" id="UP000027135">
    <property type="component" value="Unassembled WGS sequence"/>
</dbReference>
<dbReference type="PANTHER" id="PTHR13554:SF10">
    <property type="entry name" value="26S PROTEASOME NON-ATPASE REGULATORY SUBUNIT 5"/>
    <property type="match status" value="1"/>
</dbReference>
<evidence type="ECO:0000256" key="2">
    <source>
        <dbReference type="ARBA" id="ARBA00014933"/>
    </source>
</evidence>
<protein>
    <recommendedName>
        <fullName evidence="2">26S proteasome non-ATPase regulatory subunit 5</fullName>
    </recommendedName>
</protein>
<dbReference type="AlphaFoldDB" id="A0A067QWS0"/>
<dbReference type="OMA" id="WGQEYIS"/>
<keyword evidence="4" id="KW-1185">Reference proteome</keyword>
<keyword evidence="3" id="KW-0647">Proteasome</keyword>
<dbReference type="EMBL" id="KK853274">
    <property type="protein sequence ID" value="KDR09104.1"/>
    <property type="molecule type" value="Genomic_DNA"/>
</dbReference>
<dbReference type="SUPFAM" id="SSF48371">
    <property type="entry name" value="ARM repeat"/>
    <property type="match status" value="1"/>
</dbReference>
<dbReference type="GO" id="GO:0043248">
    <property type="term" value="P:proteasome assembly"/>
    <property type="evidence" value="ECO:0007669"/>
    <property type="project" value="InterPro"/>
</dbReference>
<dbReference type="OrthoDB" id="10250600at2759"/>
<evidence type="ECO:0000256" key="1">
    <source>
        <dbReference type="ARBA" id="ARBA00006823"/>
    </source>
</evidence>
<dbReference type="Gene3D" id="1.25.10.10">
    <property type="entry name" value="Leucine-rich Repeat Variant"/>
    <property type="match status" value="1"/>
</dbReference>
<dbReference type="InterPro" id="IPR011989">
    <property type="entry name" value="ARM-like"/>
</dbReference>
<proteinExistence type="inferred from homology"/>
<dbReference type="Pfam" id="PF10508">
    <property type="entry name" value="Proteasom_PSMB"/>
    <property type="match status" value="1"/>
</dbReference>
<dbReference type="eggNOG" id="KOG4413">
    <property type="taxonomic scope" value="Eukaryota"/>
</dbReference>
<comment type="similarity">
    <text evidence="1">Belongs to the proteasome subunit S5B/HSM3 family.</text>
</comment>
<dbReference type="InParanoid" id="A0A067QWS0"/>
<name>A0A067QWS0_ZOONE</name>
<gene>
    <name evidence="3" type="ORF">L798_01060</name>
</gene>
<dbReference type="InterPro" id="IPR019538">
    <property type="entry name" value="PSMD5"/>
</dbReference>
<reference evidence="3 4" key="1">
    <citation type="journal article" date="2014" name="Nat. Commun.">
        <title>Molecular traces of alternative social organization in a termite genome.</title>
        <authorList>
            <person name="Terrapon N."/>
            <person name="Li C."/>
            <person name="Robertson H.M."/>
            <person name="Ji L."/>
            <person name="Meng X."/>
            <person name="Booth W."/>
            <person name="Chen Z."/>
            <person name="Childers C.P."/>
            <person name="Glastad K.M."/>
            <person name="Gokhale K."/>
            <person name="Gowin J."/>
            <person name="Gronenberg W."/>
            <person name="Hermansen R.A."/>
            <person name="Hu H."/>
            <person name="Hunt B.G."/>
            <person name="Huylmans A.K."/>
            <person name="Khalil S.M."/>
            <person name="Mitchell R.D."/>
            <person name="Munoz-Torres M.C."/>
            <person name="Mustard J.A."/>
            <person name="Pan H."/>
            <person name="Reese J.T."/>
            <person name="Scharf M.E."/>
            <person name="Sun F."/>
            <person name="Vogel H."/>
            <person name="Xiao J."/>
            <person name="Yang W."/>
            <person name="Yang Z."/>
            <person name="Yang Z."/>
            <person name="Zhou J."/>
            <person name="Zhu J."/>
            <person name="Brent C.S."/>
            <person name="Elsik C.G."/>
            <person name="Goodisman M.A."/>
            <person name="Liberles D.A."/>
            <person name="Roe R.M."/>
            <person name="Vargo E.L."/>
            <person name="Vilcinskas A."/>
            <person name="Wang J."/>
            <person name="Bornberg-Bauer E."/>
            <person name="Korb J."/>
            <person name="Zhang G."/>
            <person name="Liebig J."/>
        </authorList>
    </citation>
    <scope>NUCLEOTIDE SEQUENCE [LARGE SCALE GENOMIC DNA]</scope>
    <source>
        <tissue evidence="3">Whole organism</tissue>
    </source>
</reference>
<accession>A0A067QWS0</accession>
<organism evidence="3 4">
    <name type="scientific">Zootermopsis nevadensis</name>
    <name type="common">Dampwood termite</name>
    <dbReference type="NCBI Taxonomy" id="136037"/>
    <lineage>
        <taxon>Eukaryota</taxon>
        <taxon>Metazoa</taxon>
        <taxon>Ecdysozoa</taxon>
        <taxon>Arthropoda</taxon>
        <taxon>Hexapoda</taxon>
        <taxon>Insecta</taxon>
        <taxon>Pterygota</taxon>
        <taxon>Neoptera</taxon>
        <taxon>Polyneoptera</taxon>
        <taxon>Dictyoptera</taxon>
        <taxon>Blattodea</taxon>
        <taxon>Blattoidea</taxon>
        <taxon>Termitoidae</taxon>
        <taxon>Termopsidae</taxon>
        <taxon>Zootermopsis</taxon>
    </lineage>
</organism>
<dbReference type="InterPro" id="IPR016024">
    <property type="entry name" value="ARM-type_fold"/>
</dbReference>